<dbReference type="GO" id="GO:0046166">
    <property type="term" value="P:glyceraldehyde-3-phosphate biosynthetic process"/>
    <property type="evidence" value="ECO:0007669"/>
    <property type="project" value="TreeGrafter"/>
</dbReference>
<dbReference type="Pfam" id="PF00121">
    <property type="entry name" value="TIM"/>
    <property type="match status" value="1"/>
</dbReference>
<evidence type="ECO:0000256" key="6">
    <source>
        <dbReference type="ARBA" id="ARBA00023235"/>
    </source>
</evidence>
<feature type="active site" description="Proton acceptor" evidence="7">
    <location>
        <position position="180"/>
    </location>
</feature>
<evidence type="ECO:0000313" key="9">
    <source>
        <dbReference type="EMBL" id="PIV10471.1"/>
    </source>
</evidence>
<evidence type="ECO:0000256" key="3">
    <source>
        <dbReference type="ARBA" id="ARBA00022432"/>
    </source>
</evidence>
<sequence>MQKPLIIANWKMNPPRLKEAEHLFGIVAQELKKIKEAEVVVCPPFIWLPLLSNPAKSSFLPKEGQVVFGSQNCFWENKGAYTGEISPSMLKNLGCQYVIIGHSERRKYFQETDEMVNRKVKAALKANLRPVLCLGEEVRDSFDSQGKPLNEMSLIVGQQLEKDLIDISGTRIREIAIAYEPIWAIGTGNSCSPDEAMKAALFIRKILTKLYDRAKAEKTRILYGGSVTSQNAADYVKKAAMNGLLVGGASLNASEFINIVKKAVQ</sequence>
<dbReference type="GO" id="GO:0006096">
    <property type="term" value="P:glycolytic process"/>
    <property type="evidence" value="ECO:0007669"/>
    <property type="project" value="UniProtKB-UniRule"/>
</dbReference>
<dbReference type="GO" id="GO:0006094">
    <property type="term" value="P:gluconeogenesis"/>
    <property type="evidence" value="ECO:0007669"/>
    <property type="project" value="UniProtKB-UniRule"/>
</dbReference>
<dbReference type="InterPro" id="IPR035990">
    <property type="entry name" value="TIM_sf"/>
</dbReference>
<dbReference type="CDD" id="cd00311">
    <property type="entry name" value="TIM"/>
    <property type="match status" value="1"/>
</dbReference>
<feature type="active site" description="Electrophile" evidence="7">
    <location>
        <position position="102"/>
    </location>
</feature>
<feature type="binding site" evidence="7">
    <location>
        <position position="226"/>
    </location>
    <ligand>
        <name>substrate</name>
    </ligand>
</feature>
<organism evidence="9 10">
    <name type="scientific">Candidatus Portnoybacteria bacterium CG03_land_8_20_14_0_80_41_10</name>
    <dbReference type="NCBI Taxonomy" id="1974808"/>
    <lineage>
        <taxon>Bacteria</taxon>
        <taxon>Candidatus Portnoyibacteriota</taxon>
    </lineage>
</organism>
<dbReference type="InterPro" id="IPR022896">
    <property type="entry name" value="TrioseP_Isoase_bac/euk"/>
</dbReference>
<feature type="binding site" evidence="7">
    <location>
        <position position="186"/>
    </location>
    <ligand>
        <name>substrate</name>
    </ligand>
</feature>
<dbReference type="PANTHER" id="PTHR21139">
    <property type="entry name" value="TRIOSEPHOSPHATE ISOMERASE"/>
    <property type="match status" value="1"/>
</dbReference>
<reference evidence="10" key="1">
    <citation type="submission" date="2017-09" db="EMBL/GenBank/DDBJ databases">
        <title>Depth-based differentiation of microbial function through sediment-hosted aquifers and enrichment of novel symbionts in the deep terrestrial subsurface.</title>
        <authorList>
            <person name="Probst A.J."/>
            <person name="Ladd B."/>
            <person name="Jarett J.K."/>
            <person name="Geller-Mcgrath D.E."/>
            <person name="Sieber C.M.K."/>
            <person name="Emerson J.B."/>
            <person name="Anantharaman K."/>
            <person name="Thomas B.C."/>
            <person name="Malmstrom R."/>
            <person name="Stieglmeier M."/>
            <person name="Klingl A."/>
            <person name="Woyke T."/>
            <person name="Ryan C.M."/>
            <person name="Banfield J.F."/>
        </authorList>
    </citation>
    <scope>NUCLEOTIDE SEQUENCE [LARGE SCALE GENOMIC DNA]</scope>
</reference>
<accession>A0A2M7BV93</accession>
<dbReference type="SUPFAM" id="SSF51351">
    <property type="entry name" value="Triosephosphate isomerase (TIM)"/>
    <property type="match status" value="1"/>
</dbReference>
<comment type="similarity">
    <text evidence="2 7 8">Belongs to the triosephosphate isomerase family.</text>
</comment>
<dbReference type="EC" id="5.3.1.1" evidence="7 8"/>
<feature type="binding site" evidence="7">
    <location>
        <begin position="247"/>
        <end position="248"/>
    </location>
    <ligand>
        <name>substrate</name>
    </ligand>
</feature>
<keyword evidence="5 7" id="KW-0324">Glycolysis</keyword>
<protein>
    <recommendedName>
        <fullName evidence="7 8">Triosephosphate isomerase</fullName>
        <shortName evidence="7">TIM</shortName>
        <shortName evidence="7">TPI</shortName>
        <ecNumber evidence="7 8">5.3.1.1</ecNumber>
    </recommendedName>
    <alternativeName>
        <fullName evidence="7">Triose-phosphate isomerase</fullName>
    </alternativeName>
</protein>
<dbReference type="FunFam" id="3.20.20.70:FF:000016">
    <property type="entry name" value="Triosephosphate isomerase"/>
    <property type="match status" value="1"/>
</dbReference>
<dbReference type="EMBL" id="PEUX01000006">
    <property type="protein sequence ID" value="PIV10471.1"/>
    <property type="molecule type" value="Genomic_DNA"/>
</dbReference>
<dbReference type="GO" id="GO:0004807">
    <property type="term" value="F:triose-phosphate isomerase activity"/>
    <property type="evidence" value="ECO:0007669"/>
    <property type="project" value="UniProtKB-UniRule"/>
</dbReference>
<dbReference type="PANTHER" id="PTHR21139:SF42">
    <property type="entry name" value="TRIOSEPHOSPHATE ISOMERASE"/>
    <property type="match status" value="1"/>
</dbReference>
<dbReference type="UniPathway" id="UPA00138"/>
<dbReference type="InterPro" id="IPR000652">
    <property type="entry name" value="Triosephosphate_isomerase"/>
</dbReference>
<dbReference type="UniPathway" id="UPA00109">
    <property type="reaction ID" value="UER00189"/>
</dbReference>
<dbReference type="GO" id="GO:0005829">
    <property type="term" value="C:cytosol"/>
    <property type="evidence" value="ECO:0007669"/>
    <property type="project" value="TreeGrafter"/>
</dbReference>
<keyword evidence="6 7" id="KW-0413">Isomerase</keyword>
<dbReference type="NCBIfam" id="TIGR00419">
    <property type="entry name" value="tim"/>
    <property type="match status" value="1"/>
</dbReference>
<evidence type="ECO:0000256" key="1">
    <source>
        <dbReference type="ARBA" id="ARBA00004680"/>
    </source>
</evidence>
<comment type="caution">
    <text evidence="9">The sequence shown here is derived from an EMBL/GenBank/DDBJ whole genome shotgun (WGS) entry which is preliminary data.</text>
</comment>
<dbReference type="InterPro" id="IPR013785">
    <property type="entry name" value="Aldolase_TIM"/>
</dbReference>
<dbReference type="Gene3D" id="3.20.20.70">
    <property type="entry name" value="Aldolase class I"/>
    <property type="match status" value="1"/>
</dbReference>
<dbReference type="HAMAP" id="MF_00147_B">
    <property type="entry name" value="TIM_B"/>
    <property type="match status" value="1"/>
</dbReference>
<feature type="binding site" evidence="7">
    <location>
        <begin position="9"/>
        <end position="11"/>
    </location>
    <ligand>
        <name>substrate</name>
    </ligand>
</feature>
<comment type="catalytic activity">
    <reaction evidence="7 8">
        <text>D-glyceraldehyde 3-phosphate = dihydroxyacetone phosphate</text>
        <dbReference type="Rhea" id="RHEA:18585"/>
        <dbReference type="ChEBI" id="CHEBI:57642"/>
        <dbReference type="ChEBI" id="CHEBI:59776"/>
        <dbReference type="EC" id="5.3.1.1"/>
    </reaction>
</comment>
<keyword evidence="3 7" id="KW-0312">Gluconeogenesis</keyword>
<gene>
    <name evidence="7" type="primary">tpiA</name>
    <name evidence="9" type="ORF">COS49_00360</name>
</gene>
<evidence type="ECO:0000256" key="4">
    <source>
        <dbReference type="ARBA" id="ARBA00022490"/>
    </source>
</evidence>
<dbReference type="InterPro" id="IPR020861">
    <property type="entry name" value="Triosephosphate_isomerase_AS"/>
</dbReference>
<evidence type="ECO:0000256" key="5">
    <source>
        <dbReference type="ARBA" id="ARBA00023152"/>
    </source>
</evidence>
<evidence type="ECO:0000256" key="2">
    <source>
        <dbReference type="ARBA" id="ARBA00007422"/>
    </source>
</evidence>
<dbReference type="Proteomes" id="UP000229894">
    <property type="component" value="Unassembled WGS sequence"/>
</dbReference>
<keyword evidence="4 7" id="KW-0963">Cytoplasm</keyword>
<name>A0A2M7BV93_9BACT</name>
<comment type="pathway">
    <text evidence="7 8">Carbohydrate biosynthesis; gluconeogenesis.</text>
</comment>
<dbReference type="PROSITE" id="PS00171">
    <property type="entry name" value="TIM_1"/>
    <property type="match status" value="1"/>
</dbReference>
<evidence type="ECO:0000313" key="10">
    <source>
        <dbReference type="Proteomes" id="UP000229894"/>
    </source>
</evidence>
<comment type="subunit">
    <text evidence="7 8">Homodimer.</text>
</comment>
<dbReference type="PROSITE" id="PS51440">
    <property type="entry name" value="TIM_2"/>
    <property type="match status" value="1"/>
</dbReference>
<dbReference type="AlphaFoldDB" id="A0A2M7BV93"/>
<evidence type="ECO:0000256" key="7">
    <source>
        <dbReference type="HAMAP-Rule" id="MF_00147"/>
    </source>
</evidence>
<proteinExistence type="inferred from homology"/>
<evidence type="ECO:0000256" key="8">
    <source>
        <dbReference type="RuleBase" id="RU363013"/>
    </source>
</evidence>
<dbReference type="GO" id="GO:0019563">
    <property type="term" value="P:glycerol catabolic process"/>
    <property type="evidence" value="ECO:0007669"/>
    <property type="project" value="TreeGrafter"/>
</dbReference>
<comment type="pathway">
    <text evidence="1 7 8">Carbohydrate degradation; glycolysis; D-glyceraldehyde 3-phosphate from glycerone phosphate: step 1/1.</text>
</comment>
<comment type="function">
    <text evidence="7">Involved in the gluconeogenesis. Catalyzes stereospecifically the conversion of dihydroxyacetone phosphate (DHAP) to D-glyceraldehyde-3-phosphate (G3P).</text>
</comment>
<comment type="subcellular location">
    <subcellularLocation>
        <location evidence="7 8">Cytoplasm</location>
    </subcellularLocation>
</comment>